<dbReference type="Proteomes" id="UP000062998">
    <property type="component" value="Unassembled WGS sequence"/>
</dbReference>
<dbReference type="EMBL" id="LPIX01000092">
    <property type="protein sequence ID" value="KWD96330.1"/>
    <property type="molecule type" value="Genomic_DNA"/>
</dbReference>
<protein>
    <submittedName>
        <fullName evidence="1">Uncharacterized protein</fullName>
    </submittedName>
</protein>
<comment type="caution">
    <text evidence="1">The sequence shown here is derived from an EMBL/GenBank/DDBJ whole genome shotgun (WGS) entry which is preliminary data.</text>
</comment>
<sequence>MLMATALYSQGCFVDSDGFVRDVAAPGPGMSCKVDGNKVLLLGSFEAGDGAEVIDECTYYPTLDALKAIGFMPGTDGRAVRIG</sequence>
<organism evidence="1 2">
    <name type="scientific">Burkholderia ubonensis</name>
    <dbReference type="NCBI Taxonomy" id="101571"/>
    <lineage>
        <taxon>Bacteria</taxon>
        <taxon>Pseudomonadati</taxon>
        <taxon>Pseudomonadota</taxon>
        <taxon>Betaproteobacteria</taxon>
        <taxon>Burkholderiales</taxon>
        <taxon>Burkholderiaceae</taxon>
        <taxon>Burkholderia</taxon>
        <taxon>Burkholderia cepacia complex</taxon>
    </lineage>
</organism>
<dbReference type="AlphaFoldDB" id="A0A107FMN7"/>
<reference evidence="1 2" key="1">
    <citation type="submission" date="2015-11" db="EMBL/GenBank/DDBJ databases">
        <title>Expanding the genomic diversity of Burkholderia species for the development of highly accurate diagnostics.</title>
        <authorList>
            <person name="Sahl J."/>
            <person name="Keim P."/>
            <person name="Wagner D."/>
        </authorList>
    </citation>
    <scope>NUCLEOTIDE SEQUENCE [LARGE SCALE GENOMIC DNA]</scope>
    <source>
        <strain evidence="1 2">MSMB2167WGS</strain>
    </source>
</reference>
<accession>A0A107FMN7</accession>
<proteinExistence type="predicted"/>
<name>A0A107FMN7_9BURK</name>
<gene>
    <name evidence="1" type="ORF">WL73_23015</name>
</gene>
<evidence type="ECO:0000313" key="2">
    <source>
        <dbReference type="Proteomes" id="UP000062998"/>
    </source>
</evidence>
<evidence type="ECO:0000313" key="1">
    <source>
        <dbReference type="EMBL" id="KWD96330.1"/>
    </source>
</evidence>